<protein>
    <recommendedName>
        <fullName evidence="3">MmcQ family protein</fullName>
    </recommendedName>
</protein>
<dbReference type="KEGG" id="str:Sterm_3350"/>
<dbReference type="eggNOG" id="COG2315">
    <property type="taxonomic scope" value="Bacteria"/>
</dbReference>
<dbReference type="Proteomes" id="UP000000845">
    <property type="component" value="Chromosome"/>
</dbReference>
<organism evidence="1 2">
    <name type="scientific">Sebaldella termitidis (strain ATCC 33386 / NCTC 11300)</name>
    <dbReference type="NCBI Taxonomy" id="526218"/>
    <lineage>
        <taxon>Bacteria</taxon>
        <taxon>Fusobacteriati</taxon>
        <taxon>Fusobacteriota</taxon>
        <taxon>Fusobacteriia</taxon>
        <taxon>Fusobacteriales</taxon>
        <taxon>Leptotrichiaceae</taxon>
        <taxon>Sebaldella</taxon>
    </lineage>
</organism>
<dbReference type="SUPFAM" id="SSF142906">
    <property type="entry name" value="YjbR-like"/>
    <property type="match status" value="1"/>
</dbReference>
<evidence type="ECO:0000313" key="2">
    <source>
        <dbReference type="Proteomes" id="UP000000845"/>
    </source>
</evidence>
<reference evidence="2" key="1">
    <citation type="submission" date="2009-09" db="EMBL/GenBank/DDBJ databases">
        <title>The complete chromosome of Sebaldella termitidis ATCC 33386.</title>
        <authorList>
            <consortium name="US DOE Joint Genome Institute (JGI-PGF)"/>
            <person name="Lucas S."/>
            <person name="Copeland A."/>
            <person name="Lapidus A."/>
            <person name="Glavina del Rio T."/>
            <person name="Dalin E."/>
            <person name="Tice H."/>
            <person name="Bruce D."/>
            <person name="Goodwin L."/>
            <person name="Pitluck S."/>
            <person name="Kyrpides N."/>
            <person name="Mavromatis K."/>
            <person name="Ivanova N."/>
            <person name="Mikhailova N."/>
            <person name="Sims D."/>
            <person name="Meincke L."/>
            <person name="Brettin T."/>
            <person name="Detter J.C."/>
            <person name="Han C."/>
            <person name="Larimer F."/>
            <person name="Land M."/>
            <person name="Hauser L."/>
            <person name="Markowitz V."/>
            <person name="Cheng J.F."/>
            <person name="Hugenholtz P."/>
            <person name="Woyke T."/>
            <person name="Wu D."/>
            <person name="Eisen J.A."/>
        </authorList>
    </citation>
    <scope>NUCLEOTIDE SEQUENCE [LARGE SCALE GENOMIC DNA]</scope>
    <source>
        <strain evidence="2">ATCC 33386 / NCTC 11300</strain>
    </source>
</reference>
<dbReference type="STRING" id="526218.Sterm_3350"/>
<evidence type="ECO:0000313" key="1">
    <source>
        <dbReference type="EMBL" id="ACZ10190.1"/>
    </source>
</evidence>
<dbReference type="InterPro" id="IPR007351">
    <property type="entry name" value="YjbR"/>
</dbReference>
<accession>D1AQD0</accession>
<dbReference type="Pfam" id="PF04237">
    <property type="entry name" value="YjbR"/>
    <property type="match status" value="1"/>
</dbReference>
<gene>
    <name evidence="1" type="ordered locus">Sterm_3350</name>
</gene>
<evidence type="ECO:0008006" key="3">
    <source>
        <dbReference type="Google" id="ProtNLM"/>
    </source>
</evidence>
<dbReference type="PANTHER" id="PTHR35145:SF1">
    <property type="entry name" value="CYTOPLASMIC PROTEIN"/>
    <property type="match status" value="1"/>
</dbReference>
<dbReference type="EMBL" id="CP001739">
    <property type="protein sequence ID" value="ACZ10190.1"/>
    <property type="molecule type" value="Genomic_DNA"/>
</dbReference>
<dbReference type="AlphaFoldDB" id="D1AQD0"/>
<name>D1AQD0_SEBTE</name>
<dbReference type="InterPro" id="IPR058532">
    <property type="entry name" value="YjbR/MT2646/Rv2570-like"/>
</dbReference>
<reference evidence="1 2" key="2">
    <citation type="journal article" date="2010" name="Stand. Genomic Sci.">
        <title>Complete genome sequence of Sebaldella termitidis type strain (NCTC 11300).</title>
        <authorList>
            <person name="Harmon-Smith M."/>
            <person name="Celia L."/>
            <person name="Chertkov O."/>
            <person name="Lapidus A."/>
            <person name="Copeland A."/>
            <person name="Glavina Del Rio T."/>
            <person name="Nolan M."/>
            <person name="Lucas S."/>
            <person name="Tice H."/>
            <person name="Cheng J.F."/>
            <person name="Han C."/>
            <person name="Detter J.C."/>
            <person name="Bruce D."/>
            <person name="Goodwin L."/>
            <person name="Pitluck S."/>
            <person name="Pati A."/>
            <person name="Liolios K."/>
            <person name="Ivanova N."/>
            <person name="Mavromatis K."/>
            <person name="Mikhailova N."/>
            <person name="Chen A."/>
            <person name="Palaniappan K."/>
            <person name="Land M."/>
            <person name="Hauser L."/>
            <person name="Chang Y.J."/>
            <person name="Jeffries C.D."/>
            <person name="Brettin T."/>
            <person name="Goker M."/>
            <person name="Beck B."/>
            <person name="Bristow J."/>
            <person name="Eisen J.A."/>
            <person name="Markowitz V."/>
            <person name="Hugenholtz P."/>
            <person name="Kyrpides N.C."/>
            <person name="Klenk H.P."/>
            <person name="Chen F."/>
        </authorList>
    </citation>
    <scope>NUCLEOTIDE SEQUENCE [LARGE SCALE GENOMIC DNA]</scope>
    <source>
        <strain evidence="2">ATCC 33386 / NCTC 11300</strain>
    </source>
</reference>
<dbReference type="Gene3D" id="3.90.1150.30">
    <property type="match status" value="1"/>
</dbReference>
<proteinExistence type="predicted"/>
<sequence length="222" mass="26226">MTDTDILFKNKKADIKRLLSYGFIKREKNYIYSAKLVNDQLEMTVIITEAGKLSTEIRDTLSKELYIVHKVSNSYGGFVGKVREEHNRILNDIIKNCFDNDTFKSEYSKLVIEYVRKKYNDELQFLWKKFPDNAVFRRKDSNKWYAALLILQKHKLGLKEDGIVEIIDLRIKPEELISLIDNKKYFPGYHMNKKHWFTICLDGSVPIEEIFSHIDKSYTLAQ</sequence>
<dbReference type="RefSeq" id="WP_012862772.1">
    <property type="nucleotide sequence ID" value="NC_013517.1"/>
</dbReference>
<dbReference type="InterPro" id="IPR038056">
    <property type="entry name" value="YjbR-like_sf"/>
</dbReference>
<dbReference type="HOGENOM" id="CLU_105851_3_0_0"/>
<dbReference type="PANTHER" id="PTHR35145">
    <property type="entry name" value="CYTOPLASMIC PROTEIN-RELATED"/>
    <property type="match status" value="1"/>
</dbReference>
<keyword evidence="2" id="KW-1185">Reference proteome</keyword>